<organism evidence="1 2">
    <name type="scientific">Araneus ventricosus</name>
    <name type="common">Orbweaver spider</name>
    <name type="synonym">Epeira ventricosa</name>
    <dbReference type="NCBI Taxonomy" id="182803"/>
    <lineage>
        <taxon>Eukaryota</taxon>
        <taxon>Metazoa</taxon>
        <taxon>Ecdysozoa</taxon>
        <taxon>Arthropoda</taxon>
        <taxon>Chelicerata</taxon>
        <taxon>Arachnida</taxon>
        <taxon>Araneae</taxon>
        <taxon>Araneomorphae</taxon>
        <taxon>Entelegynae</taxon>
        <taxon>Araneoidea</taxon>
        <taxon>Araneidae</taxon>
        <taxon>Araneus</taxon>
    </lineage>
</organism>
<proteinExistence type="predicted"/>
<sequence>MYEMRDFAEPEEPEIEPRSRTVSFPDHYSIANQQLCIVQVTQWFVDEISASELEGFRLKSRFHLFSIVYVGLIQAKYDVRIKRLPLLVAWKFEEDIAFSGVVFNI</sequence>
<evidence type="ECO:0000313" key="2">
    <source>
        <dbReference type="Proteomes" id="UP000499080"/>
    </source>
</evidence>
<reference evidence="1 2" key="1">
    <citation type="journal article" date="2019" name="Sci. Rep.">
        <title>Orb-weaving spider Araneus ventricosus genome elucidates the spidroin gene catalogue.</title>
        <authorList>
            <person name="Kono N."/>
            <person name="Nakamura H."/>
            <person name="Ohtoshi R."/>
            <person name="Moran D.A.P."/>
            <person name="Shinohara A."/>
            <person name="Yoshida Y."/>
            <person name="Fujiwara M."/>
            <person name="Mori M."/>
            <person name="Tomita M."/>
            <person name="Arakawa K."/>
        </authorList>
    </citation>
    <scope>NUCLEOTIDE SEQUENCE [LARGE SCALE GENOMIC DNA]</scope>
</reference>
<dbReference type="Proteomes" id="UP000499080">
    <property type="component" value="Unassembled WGS sequence"/>
</dbReference>
<protein>
    <submittedName>
        <fullName evidence="1">Uncharacterized protein</fullName>
    </submittedName>
</protein>
<accession>A0A4Y2RY76</accession>
<dbReference type="AlphaFoldDB" id="A0A4Y2RY76"/>
<name>A0A4Y2RY76_ARAVE</name>
<dbReference type="EMBL" id="BGPR01019061">
    <property type="protein sequence ID" value="GBN80854.1"/>
    <property type="molecule type" value="Genomic_DNA"/>
</dbReference>
<comment type="caution">
    <text evidence="1">The sequence shown here is derived from an EMBL/GenBank/DDBJ whole genome shotgun (WGS) entry which is preliminary data.</text>
</comment>
<evidence type="ECO:0000313" key="1">
    <source>
        <dbReference type="EMBL" id="GBN80854.1"/>
    </source>
</evidence>
<gene>
    <name evidence="1" type="ORF">AVEN_129131_1</name>
</gene>
<keyword evidence="2" id="KW-1185">Reference proteome</keyword>